<accession>A0A6A6GJ87</accession>
<keyword evidence="2" id="KW-1185">Reference proteome</keyword>
<dbReference type="EMBL" id="ML992503">
    <property type="protein sequence ID" value="KAF2225802.1"/>
    <property type="molecule type" value="Genomic_DNA"/>
</dbReference>
<evidence type="ECO:0000313" key="1">
    <source>
        <dbReference type="EMBL" id="KAF2225802.1"/>
    </source>
</evidence>
<proteinExistence type="predicted"/>
<name>A0A6A6GJ87_9PEZI</name>
<protein>
    <submittedName>
        <fullName evidence="1">Uncharacterized protein</fullName>
    </submittedName>
</protein>
<gene>
    <name evidence="1" type="ORF">BDZ85DRAFT_71809</name>
</gene>
<dbReference type="AlphaFoldDB" id="A0A6A6GJ87"/>
<evidence type="ECO:0000313" key="2">
    <source>
        <dbReference type="Proteomes" id="UP000799538"/>
    </source>
</evidence>
<dbReference type="Proteomes" id="UP000799538">
    <property type="component" value="Unassembled WGS sequence"/>
</dbReference>
<sequence>MRLCTDTQLVASQCRTENFLDIARLYRRWLDRVPYGCSILDISVYKYIRLARSDRIMTVHTSPVCPIFSKRTRKHHSISQRTQSSIIATITQQHHNVLSHRRPRCPPLHEDVPDQQDNLRQEQGRYYDMYTCCKPIQTCTWPTSPDI</sequence>
<reference evidence="2" key="1">
    <citation type="journal article" date="2020" name="Stud. Mycol.">
        <title>101 Dothideomycetes genomes: A test case for predicting lifestyles and emergence of pathogens.</title>
        <authorList>
            <person name="Haridas S."/>
            <person name="Albert R."/>
            <person name="Binder M."/>
            <person name="Bloem J."/>
            <person name="LaButti K."/>
            <person name="Salamov A."/>
            <person name="Andreopoulos B."/>
            <person name="Baker S."/>
            <person name="Barry K."/>
            <person name="Bills G."/>
            <person name="Bluhm B."/>
            <person name="Cannon C."/>
            <person name="Castanera R."/>
            <person name="Culley D."/>
            <person name="Daum C."/>
            <person name="Ezra D."/>
            <person name="Gonzalez J."/>
            <person name="Henrissat B."/>
            <person name="Kuo A."/>
            <person name="Liang C."/>
            <person name="Lipzen A."/>
            <person name="Lutzoni F."/>
            <person name="Magnuson J."/>
            <person name="Mondo S."/>
            <person name="Nolan M."/>
            <person name="Ohm R."/>
            <person name="Pangilinan J."/>
            <person name="Park H.-J."/>
            <person name="Ramirez L."/>
            <person name="Alfaro M."/>
            <person name="Sun H."/>
            <person name="Tritt A."/>
            <person name="Yoshinaga Y."/>
            <person name="Zwiers L.-H."/>
            <person name="Turgeon B."/>
            <person name="Goodwin S."/>
            <person name="Spatafora J."/>
            <person name="Crous P."/>
            <person name="Grigoriev I."/>
        </authorList>
    </citation>
    <scope>NUCLEOTIDE SEQUENCE [LARGE SCALE GENOMIC DNA]</scope>
    <source>
        <strain evidence="2">CECT 20119</strain>
    </source>
</reference>
<organism evidence="1 2">
    <name type="scientific">Elsinoe ampelina</name>
    <dbReference type="NCBI Taxonomy" id="302913"/>
    <lineage>
        <taxon>Eukaryota</taxon>
        <taxon>Fungi</taxon>
        <taxon>Dikarya</taxon>
        <taxon>Ascomycota</taxon>
        <taxon>Pezizomycotina</taxon>
        <taxon>Dothideomycetes</taxon>
        <taxon>Dothideomycetidae</taxon>
        <taxon>Myriangiales</taxon>
        <taxon>Elsinoaceae</taxon>
        <taxon>Elsinoe</taxon>
    </lineage>
</organism>